<dbReference type="Pfam" id="PF12146">
    <property type="entry name" value="Hydrolase_4"/>
    <property type="match status" value="1"/>
</dbReference>
<feature type="domain" description="Serine aminopeptidase S33" evidence="2">
    <location>
        <begin position="84"/>
        <end position="333"/>
    </location>
</feature>
<protein>
    <submittedName>
        <fullName evidence="3">Lysophospholipase L2</fullName>
        <ecNumber evidence="3">3.1.1.5</ecNumber>
    </submittedName>
</protein>
<dbReference type="InterPro" id="IPR051044">
    <property type="entry name" value="MAG_DAG_Lipase"/>
</dbReference>
<evidence type="ECO:0000259" key="2">
    <source>
        <dbReference type="Pfam" id="PF12146"/>
    </source>
</evidence>
<dbReference type="PANTHER" id="PTHR11614">
    <property type="entry name" value="PHOSPHOLIPASE-RELATED"/>
    <property type="match status" value="1"/>
</dbReference>
<proteinExistence type="predicted"/>
<dbReference type="InterPro" id="IPR022742">
    <property type="entry name" value="Hydrolase_4"/>
</dbReference>
<keyword evidence="1" id="KW-0812">Transmembrane</keyword>
<dbReference type="EMBL" id="UOGD01000360">
    <property type="protein sequence ID" value="VAX26924.1"/>
    <property type="molecule type" value="Genomic_DNA"/>
</dbReference>
<dbReference type="AlphaFoldDB" id="A0A3B1CSN5"/>
<sequence>MKNTFHYIGVVLFTVTFTACSHIQFQKLQPTDNKYNLSTEESLLNTKHTNQIDSLYNSGVEGYFKGANNIKIYYKYFIQDSLEKGAIVISDGRTEAVVKYKEVIYDLFNNGYSVYIHDHRGQGFSGRMLPDADMGYVDEFQNYIGDMKYFYDNFVKKNNHKNIYLLAHSMGGAIGVTYLEEYPNDFTAAAFSSPMLGFSFPTCLLIGILTGDEPEYGLGQKGYEESIDSFNVNTLTGSKIRYERMIKIFDEFPKARLGGATYQWVYKSCNQFDIIFDNISKIKTPLILFSAENEEIVSSSAHEDFIEELKSEGKEAEGFFVEDAKHELLIEKDKCRIPVLTKILDFYSEHRI</sequence>
<feature type="transmembrane region" description="Helical" evidence="1">
    <location>
        <begin position="6"/>
        <end position="25"/>
    </location>
</feature>
<dbReference type="InterPro" id="IPR029058">
    <property type="entry name" value="AB_hydrolase_fold"/>
</dbReference>
<dbReference type="PROSITE" id="PS51257">
    <property type="entry name" value="PROKAR_LIPOPROTEIN"/>
    <property type="match status" value="1"/>
</dbReference>
<dbReference type="Gene3D" id="3.40.50.1820">
    <property type="entry name" value="alpha/beta hydrolase"/>
    <property type="match status" value="1"/>
</dbReference>
<dbReference type="GO" id="GO:0004622">
    <property type="term" value="F:phosphatidylcholine lysophospholipase activity"/>
    <property type="evidence" value="ECO:0007669"/>
    <property type="project" value="UniProtKB-EC"/>
</dbReference>
<evidence type="ECO:0000256" key="1">
    <source>
        <dbReference type="SAM" id="Phobius"/>
    </source>
</evidence>
<name>A0A3B1CSN5_9ZZZZ</name>
<keyword evidence="3" id="KW-0378">Hydrolase</keyword>
<keyword evidence="1" id="KW-1133">Transmembrane helix</keyword>
<gene>
    <name evidence="3" type="ORF">MNBD_IGNAVI01-3123</name>
</gene>
<reference evidence="3" key="1">
    <citation type="submission" date="2018-06" db="EMBL/GenBank/DDBJ databases">
        <authorList>
            <person name="Zhirakovskaya E."/>
        </authorList>
    </citation>
    <scope>NUCLEOTIDE SEQUENCE</scope>
</reference>
<keyword evidence="1" id="KW-0472">Membrane</keyword>
<accession>A0A3B1CSN5</accession>
<evidence type="ECO:0000313" key="3">
    <source>
        <dbReference type="EMBL" id="VAX26924.1"/>
    </source>
</evidence>
<organism evidence="3">
    <name type="scientific">hydrothermal vent metagenome</name>
    <dbReference type="NCBI Taxonomy" id="652676"/>
    <lineage>
        <taxon>unclassified sequences</taxon>
        <taxon>metagenomes</taxon>
        <taxon>ecological metagenomes</taxon>
    </lineage>
</organism>
<dbReference type="EC" id="3.1.1.5" evidence="3"/>
<dbReference type="SUPFAM" id="SSF53474">
    <property type="entry name" value="alpha/beta-Hydrolases"/>
    <property type="match status" value="1"/>
</dbReference>